<evidence type="ECO:0000313" key="1">
    <source>
        <dbReference type="EMBL" id="KHG19628.1"/>
    </source>
</evidence>
<dbReference type="Proteomes" id="UP000032142">
    <property type="component" value="Unassembled WGS sequence"/>
</dbReference>
<name>A0A0B0NYP9_GOSAR</name>
<organism evidence="1 2">
    <name type="scientific">Gossypium arboreum</name>
    <name type="common">Tree cotton</name>
    <name type="synonym">Gossypium nanking</name>
    <dbReference type="NCBI Taxonomy" id="29729"/>
    <lineage>
        <taxon>Eukaryota</taxon>
        <taxon>Viridiplantae</taxon>
        <taxon>Streptophyta</taxon>
        <taxon>Embryophyta</taxon>
        <taxon>Tracheophyta</taxon>
        <taxon>Spermatophyta</taxon>
        <taxon>Magnoliopsida</taxon>
        <taxon>eudicotyledons</taxon>
        <taxon>Gunneridae</taxon>
        <taxon>Pentapetalae</taxon>
        <taxon>rosids</taxon>
        <taxon>malvids</taxon>
        <taxon>Malvales</taxon>
        <taxon>Malvaceae</taxon>
        <taxon>Malvoideae</taxon>
        <taxon>Gossypium</taxon>
    </lineage>
</organism>
<evidence type="ECO:0000313" key="2">
    <source>
        <dbReference type="Proteomes" id="UP000032142"/>
    </source>
</evidence>
<accession>A0A0B0NYP9</accession>
<protein>
    <submittedName>
        <fullName evidence="1">Uncharacterized protein</fullName>
    </submittedName>
</protein>
<proteinExistence type="predicted"/>
<dbReference type="AlphaFoldDB" id="A0A0B0NYP9"/>
<sequence length="17" mass="2027">MKLVRVLEPWRRQAASS</sequence>
<reference evidence="2" key="1">
    <citation type="submission" date="2014-09" db="EMBL/GenBank/DDBJ databases">
        <authorList>
            <person name="Mudge J."/>
            <person name="Ramaraj T."/>
            <person name="Lindquist I.E."/>
            <person name="Bharti A.K."/>
            <person name="Sundararajan A."/>
            <person name="Cameron C.T."/>
            <person name="Woodward J.E."/>
            <person name="May G.D."/>
            <person name="Brubaker C."/>
            <person name="Broadhvest J."/>
            <person name="Wilkins T.A."/>
        </authorList>
    </citation>
    <scope>NUCLEOTIDE SEQUENCE</scope>
    <source>
        <strain evidence="2">cv. AKA8401</strain>
    </source>
</reference>
<gene>
    <name evidence="1" type="ORF">F383_24733</name>
</gene>
<dbReference type="EMBL" id="KN413544">
    <property type="protein sequence ID" value="KHG19628.1"/>
    <property type="molecule type" value="Genomic_DNA"/>
</dbReference>
<keyword evidence="2" id="KW-1185">Reference proteome</keyword>